<proteinExistence type="predicted"/>
<accession>A0AAP2D833</accession>
<gene>
    <name evidence="2" type="ORF">KK078_10595</name>
</gene>
<comment type="caution">
    <text evidence="2">The sequence shown here is derived from an EMBL/GenBank/DDBJ whole genome shotgun (WGS) entry which is preliminary data.</text>
</comment>
<dbReference type="Proteomes" id="UP001319180">
    <property type="component" value="Unassembled WGS sequence"/>
</dbReference>
<evidence type="ECO:0008006" key="4">
    <source>
        <dbReference type="Google" id="ProtNLM"/>
    </source>
</evidence>
<keyword evidence="3" id="KW-1185">Reference proteome</keyword>
<sequence>MKSTFLTGIFFLTLASAPLFAQDAQNAAAVTDEELKKYAVAMDSINEMQTELSGEIKGMVKENKAVPVARYNELYKIINDETKLLEAQATPDEIRFVKEVIAHREEGTAKIKETYQLLAKDYVGVASFNKVKKALTTDETLKTKYQSMMDELGKDNAIN</sequence>
<dbReference type="EMBL" id="JAHESC010000012">
    <property type="protein sequence ID" value="MBT1687009.1"/>
    <property type="molecule type" value="Genomic_DNA"/>
</dbReference>
<feature type="chain" id="PRO_5042882651" description="DUF4168 domain-containing protein" evidence="1">
    <location>
        <begin position="22"/>
        <end position="159"/>
    </location>
</feature>
<name>A0AAP2D833_9BACT</name>
<feature type="signal peptide" evidence="1">
    <location>
        <begin position="1"/>
        <end position="21"/>
    </location>
</feature>
<reference evidence="2 3" key="1">
    <citation type="submission" date="2021-05" db="EMBL/GenBank/DDBJ databases">
        <title>A Polyphasic approach of four new species of the genus Ohtaekwangia: Ohtaekwangia histidinii sp. nov., Ohtaekwangia cretensis sp. nov., Ohtaekwangia indiensis sp. nov., Ohtaekwangia reichenbachii sp. nov. from diverse environment.</title>
        <authorList>
            <person name="Octaviana S."/>
        </authorList>
    </citation>
    <scope>NUCLEOTIDE SEQUENCE [LARGE SCALE GENOMIC DNA]</scope>
    <source>
        <strain evidence="2 3">PWU37</strain>
    </source>
</reference>
<keyword evidence="1" id="KW-0732">Signal</keyword>
<protein>
    <recommendedName>
        <fullName evidence="4">DUF4168 domain-containing protein</fullName>
    </recommendedName>
</protein>
<evidence type="ECO:0000313" key="2">
    <source>
        <dbReference type="EMBL" id="MBT1687009.1"/>
    </source>
</evidence>
<dbReference type="RefSeq" id="WP_254090242.1">
    <property type="nucleotide sequence ID" value="NZ_JAHESC010000012.1"/>
</dbReference>
<evidence type="ECO:0000313" key="3">
    <source>
        <dbReference type="Proteomes" id="UP001319180"/>
    </source>
</evidence>
<organism evidence="2 3">
    <name type="scientific">Dawidia soli</name>
    <dbReference type="NCBI Taxonomy" id="2782352"/>
    <lineage>
        <taxon>Bacteria</taxon>
        <taxon>Pseudomonadati</taxon>
        <taxon>Bacteroidota</taxon>
        <taxon>Cytophagia</taxon>
        <taxon>Cytophagales</taxon>
        <taxon>Chryseotaleaceae</taxon>
        <taxon>Dawidia</taxon>
    </lineage>
</organism>
<evidence type="ECO:0000256" key="1">
    <source>
        <dbReference type="SAM" id="SignalP"/>
    </source>
</evidence>
<dbReference type="AlphaFoldDB" id="A0AAP2D833"/>